<gene>
    <name evidence="2" type="ORF">Hypma_009101</name>
</gene>
<feature type="region of interest" description="Disordered" evidence="1">
    <location>
        <begin position="1"/>
        <end position="48"/>
    </location>
</feature>
<sequence length="72" mass="8094">MPQVLTRPRTVPMKEPMSHRPVAFYPSAGRASNPNSSINTTSTSERQKQQVAHEILQDRNTIERIAKVFASC</sequence>
<evidence type="ECO:0000313" key="3">
    <source>
        <dbReference type="Proteomes" id="UP000076154"/>
    </source>
</evidence>
<feature type="compositionally biased region" description="Low complexity" evidence="1">
    <location>
        <begin position="32"/>
        <end position="44"/>
    </location>
</feature>
<dbReference type="AlphaFoldDB" id="A0A369JS13"/>
<keyword evidence="3" id="KW-1185">Reference proteome</keyword>
<accession>A0A369JS13</accession>
<evidence type="ECO:0000313" key="2">
    <source>
        <dbReference type="EMBL" id="RDB23347.1"/>
    </source>
</evidence>
<proteinExistence type="predicted"/>
<dbReference type="EMBL" id="LUEZ02000046">
    <property type="protein sequence ID" value="RDB23347.1"/>
    <property type="molecule type" value="Genomic_DNA"/>
</dbReference>
<evidence type="ECO:0000256" key="1">
    <source>
        <dbReference type="SAM" id="MobiDB-lite"/>
    </source>
</evidence>
<dbReference type="Proteomes" id="UP000076154">
    <property type="component" value="Unassembled WGS sequence"/>
</dbReference>
<name>A0A369JS13_HYPMA</name>
<organism evidence="2 3">
    <name type="scientific">Hypsizygus marmoreus</name>
    <name type="common">White beech mushroom</name>
    <name type="synonym">Agaricus marmoreus</name>
    <dbReference type="NCBI Taxonomy" id="39966"/>
    <lineage>
        <taxon>Eukaryota</taxon>
        <taxon>Fungi</taxon>
        <taxon>Dikarya</taxon>
        <taxon>Basidiomycota</taxon>
        <taxon>Agaricomycotina</taxon>
        <taxon>Agaricomycetes</taxon>
        <taxon>Agaricomycetidae</taxon>
        <taxon>Agaricales</taxon>
        <taxon>Tricholomatineae</taxon>
        <taxon>Lyophyllaceae</taxon>
        <taxon>Hypsizygus</taxon>
    </lineage>
</organism>
<reference evidence="2" key="1">
    <citation type="submission" date="2018-04" db="EMBL/GenBank/DDBJ databases">
        <title>Whole genome sequencing of Hypsizygus marmoreus.</title>
        <authorList>
            <person name="Choi I.-G."/>
            <person name="Min B."/>
            <person name="Kim J.-G."/>
            <person name="Kim S."/>
            <person name="Oh Y.-L."/>
            <person name="Kong W.-S."/>
            <person name="Park H."/>
            <person name="Jeong J."/>
            <person name="Song E.-S."/>
        </authorList>
    </citation>
    <scope>NUCLEOTIDE SEQUENCE [LARGE SCALE GENOMIC DNA]</scope>
    <source>
        <strain evidence="2">51987-8</strain>
    </source>
</reference>
<dbReference type="InParanoid" id="A0A369JS13"/>
<protein>
    <submittedName>
        <fullName evidence="2">Uncharacterized protein</fullName>
    </submittedName>
</protein>
<comment type="caution">
    <text evidence="2">The sequence shown here is derived from an EMBL/GenBank/DDBJ whole genome shotgun (WGS) entry which is preliminary data.</text>
</comment>